<evidence type="ECO:0000256" key="2">
    <source>
        <dbReference type="ARBA" id="ARBA00022670"/>
    </source>
</evidence>
<dbReference type="KEGG" id="ant:Arnit_1902"/>
<dbReference type="InterPro" id="IPR038765">
    <property type="entry name" value="Papain-like_cys_pep_sf"/>
</dbReference>
<gene>
    <name evidence="9" type="ordered locus">Arnit_1902</name>
</gene>
<name>D5V1X2_ARCNC</name>
<sequence precursor="true">MKKIYLLLSIFTISFLFLGCSSKQLDTEVNDLKIYKQDPKEYTSSIPKLDKNVQDELNKEFNKRYFSPWHKEKFEASLKDVTWQFSYKNKKVYGDNNRLIKKEWFDEQIDNSNFEKYNTFLKKAITVKNSNLRLFPSDSKIFYNPSIAGEGFPFDYNQNSGIKINSPILISHLSKDRAWAYVLSSFAKGWIKVTDLAYMNDKLMKFFENENYYVAIKDNFPIYKKGVFVEYIKLGTLFPVKNNKAITIGRYGNNEGYSRVIEIPNVYIAKKPIDFNSENITNIMNQLIAEPYGWGEILNHRDCSALTKDYFAPFGINLKRNSYGQTLDYKYYDIKKLSNKKKKEFIIKNGIPFLTLAYMHGHIMLYIGAKDGEPLFFHNVWGVKTKSFFGKDGRKIVGKAVITSLNMGEEVNNFDEKRSLTSRILGIVNVTQKKE</sequence>
<keyword evidence="2" id="KW-0645">Protease</keyword>
<dbReference type="Pfam" id="PF00877">
    <property type="entry name" value="NLPC_P60"/>
    <property type="match status" value="1"/>
</dbReference>
<reference evidence="9 10" key="1">
    <citation type="journal article" date="2010" name="Stand. Genomic Sci.">
        <title>Complete genome sequence of Arcobacter nitrofigilis type strain (CI).</title>
        <authorList>
            <person name="Pati A."/>
            <person name="Gronow S."/>
            <person name="Lapidus A."/>
            <person name="Copeland A."/>
            <person name="Glavina Del Rio T."/>
            <person name="Nolan M."/>
            <person name="Lucas S."/>
            <person name="Tice H."/>
            <person name="Cheng J.F."/>
            <person name="Han C."/>
            <person name="Chertkov O."/>
            <person name="Bruce D."/>
            <person name="Tapia R."/>
            <person name="Goodwin L."/>
            <person name="Pitluck S."/>
            <person name="Liolios K."/>
            <person name="Ivanova N."/>
            <person name="Mavromatis K."/>
            <person name="Chen A."/>
            <person name="Palaniappan K."/>
            <person name="Land M."/>
            <person name="Hauser L."/>
            <person name="Chang Y.J."/>
            <person name="Jeffries C.D."/>
            <person name="Detter J.C."/>
            <person name="Rohde M."/>
            <person name="Goker M."/>
            <person name="Bristow J."/>
            <person name="Eisen J.A."/>
            <person name="Markowitz V."/>
            <person name="Hugenholtz P."/>
            <person name="Klenk H.P."/>
            <person name="Kyrpides N.C."/>
        </authorList>
    </citation>
    <scope>NUCLEOTIDE SEQUENCE [LARGE SCALE GENOMIC DNA]</scope>
    <source>
        <strain evidence="10">ATCC 33309 / DSM 7299 / CCUG 15893 / LMG 7604 / NCTC 12251 / CI</strain>
    </source>
</reference>
<dbReference type="GO" id="GO:0006508">
    <property type="term" value="P:proteolysis"/>
    <property type="evidence" value="ECO:0007669"/>
    <property type="project" value="UniProtKB-KW"/>
</dbReference>
<evidence type="ECO:0000256" key="4">
    <source>
        <dbReference type="ARBA" id="ARBA00022807"/>
    </source>
</evidence>
<accession>D5V1X2</accession>
<comment type="similarity">
    <text evidence="1">Belongs to the peptidase C40 family.</text>
</comment>
<evidence type="ECO:0000256" key="5">
    <source>
        <dbReference type="SAM" id="SignalP"/>
    </source>
</evidence>
<keyword evidence="3" id="KW-0378">Hydrolase</keyword>
<feature type="chain" id="PRO_5003078260" evidence="5">
    <location>
        <begin position="19"/>
        <end position="435"/>
    </location>
</feature>
<dbReference type="RefSeq" id="WP_013135701.1">
    <property type="nucleotide sequence ID" value="NC_014166.1"/>
</dbReference>
<proteinExistence type="inferred from homology"/>
<evidence type="ECO:0000313" key="9">
    <source>
        <dbReference type="EMBL" id="ADG93556.1"/>
    </source>
</evidence>
<evidence type="ECO:0000256" key="1">
    <source>
        <dbReference type="ARBA" id="ARBA00007074"/>
    </source>
</evidence>
<keyword evidence="10" id="KW-1185">Reference proteome</keyword>
<dbReference type="SUPFAM" id="SSF54001">
    <property type="entry name" value="Cysteine proteinases"/>
    <property type="match status" value="1"/>
</dbReference>
<dbReference type="GO" id="GO:0008234">
    <property type="term" value="F:cysteine-type peptidase activity"/>
    <property type="evidence" value="ECO:0007669"/>
    <property type="project" value="UniProtKB-KW"/>
</dbReference>
<feature type="signal peptide" evidence="5">
    <location>
        <begin position="1"/>
        <end position="18"/>
    </location>
</feature>
<evidence type="ECO:0000313" key="10">
    <source>
        <dbReference type="Proteomes" id="UP000000939"/>
    </source>
</evidence>
<dbReference type="PROSITE" id="PS51257">
    <property type="entry name" value="PROKAR_LIPOPROTEIN"/>
    <property type="match status" value="1"/>
</dbReference>
<dbReference type="InterPro" id="IPR027017">
    <property type="entry name" value="P60_peptidase_YkfC"/>
</dbReference>
<dbReference type="STRING" id="572480.Arnit_1902"/>
<keyword evidence="4" id="KW-0788">Thiol protease</keyword>
<dbReference type="InterPro" id="IPR025606">
    <property type="entry name" value="NLPC/P60_N_dom"/>
</dbReference>
<evidence type="ECO:0000259" key="8">
    <source>
        <dbReference type="Pfam" id="PF12913"/>
    </source>
</evidence>
<dbReference type="PIRSF" id="PIRSF019015">
    <property type="entry name" value="P60_peptidase_YkfC"/>
    <property type="match status" value="1"/>
</dbReference>
<dbReference type="Gene3D" id="3.90.1720.10">
    <property type="entry name" value="endopeptidase domain like (from Nostoc punctiforme)"/>
    <property type="match status" value="1"/>
</dbReference>
<dbReference type="Pfam" id="PF12913">
    <property type="entry name" value="SH3_6"/>
    <property type="match status" value="1"/>
</dbReference>
<feature type="domain" description="NlpC/P60" evidence="6">
    <location>
        <begin position="290"/>
        <end position="379"/>
    </location>
</feature>
<keyword evidence="5" id="KW-0732">Signal</keyword>
<dbReference type="Proteomes" id="UP000000939">
    <property type="component" value="Chromosome"/>
</dbReference>
<dbReference type="InterPro" id="IPR039439">
    <property type="entry name" value="SH3b1_dom"/>
</dbReference>
<feature type="domain" description="NLPC/P60 N-terminal" evidence="7">
    <location>
        <begin position="12"/>
        <end position="117"/>
    </location>
</feature>
<evidence type="ECO:0000259" key="6">
    <source>
        <dbReference type="Pfam" id="PF00877"/>
    </source>
</evidence>
<evidence type="ECO:0000259" key="7">
    <source>
        <dbReference type="Pfam" id="PF12912"/>
    </source>
</evidence>
<dbReference type="AlphaFoldDB" id="D5V1X2"/>
<dbReference type="Pfam" id="PF12912">
    <property type="entry name" value="N_NLPC_P60"/>
    <property type="match status" value="1"/>
</dbReference>
<organism evidence="9 10">
    <name type="scientific">Arcobacter nitrofigilis (strain ATCC 33309 / DSM 7299 / CCUG 15893 / LMG 7604 / NCTC 12251 / CI)</name>
    <name type="common">Campylobacter nitrofigilis</name>
    <dbReference type="NCBI Taxonomy" id="572480"/>
    <lineage>
        <taxon>Bacteria</taxon>
        <taxon>Pseudomonadati</taxon>
        <taxon>Campylobacterota</taxon>
        <taxon>Epsilonproteobacteria</taxon>
        <taxon>Campylobacterales</taxon>
        <taxon>Arcobacteraceae</taxon>
        <taxon>Arcobacter</taxon>
    </lineage>
</organism>
<feature type="domain" description="SH3b1" evidence="8">
    <location>
        <begin position="141"/>
        <end position="192"/>
    </location>
</feature>
<dbReference type="EMBL" id="CP001999">
    <property type="protein sequence ID" value="ADG93556.1"/>
    <property type="molecule type" value="Genomic_DNA"/>
</dbReference>
<evidence type="ECO:0000256" key="3">
    <source>
        <dbReference type="ARBA" id="ARBA00022801"/>
    </source>
</evidence>
<dbReference type="HOGENOM" id="CLU_028171_1_0_7"/>
<dbReference type="InterPro" id="IPR000064">
    <property type="entry name" value="NLP_P60_dom"/>
</dbReference>
<protein>
    <submittedName>
        <fullName evidence="9">NLP/P60 protein</fullName>
    </submittedName>
</protein>
<dbReference type="eggNOG" id="COG0791">
    <property type="taxonomic scope" value="Bacteria"/>
</dbReference>